<reference evidence="2 3" key="1">
    <citation type="submission" date="2021-06" db="EMBL/GenBank/DDBJ databases">
        <authorList>
            <person name="Palmer J.M."/>
        </authorList>
    </citation>
    <scope>NUCLEOTIDE SEQUENCE [LARGE SCALE GENOMIC DNA]</scope>
    <source>
        <strain evidence="2 3">CL_MEX2019</strain>
        <tissue evidence="2">Muscle</tissue>
    </source>
</reference>
<dbReference type="Proteomes" id="UP001352852">
    <property type="component" value="Unassembled WGS sequence"/>
</dbReference>
<accession>A0ABU7EMK0</accession>
<protein>
    <submittedName>
        <fullName evidence="2">Uncharacterized protein</fullName>
    </submittedName>
</protein>
<name>A0ABU7EMK0_9TELE</name>
<proteinExistence type="predicted"/>
<feature type="region of interest" description="Disordered" evidence="1">
    <location>
        <begin position="1"/>
        <end position="37"/>
    </location>
</feature>
<feature type="compositionally biased region" description="Basic and acidic residues" evidence="1">
    <location>
        <begin position="22"/>
        <end position="35"/>
    </location>
</feature>
<gene>
    <name evidence="2" type="ORF">CHARACLAT_022339</name>
</gene>
<evidence type="ECO:0000313" key="2">
    <source>
        <dbReference type="EMBL" id="MED6288025.1"/>
    </source>
</evidence>
<organism evidence="2 3">
    <name type="scientific">Characodon lateralis</name>
    <dbReference type="NCBI Taxonomy" id="208331"/>
    <lineage>
        <taxon>Eukaryota</taxon>
        <taxon>Metazoa</taxon>
        <taxon>Chordata</taxon>
        <taxon>Craniata</taxon>
        <taxon>Vertebrata</taxon>
        <taxon>Euteleostomi</taxon>
        <taxon>Actinopterygii</taxon>
        <taxon>Neopterygii</taxon>
        <taxon>Teleostei</taxon>
        <taxon>Neoteleostei</taxon>
        <taxon>Acanthomorphata</taxon>
        <taxon>Ovalentaria</taxon>
        <taxon>Atherinomorphae</taxon>
        <taxon>Cyprinodontiformes</taxon>
        <taxon>Goodeidae</taxon>
        <taxon>Characodon</taxon>
    </lineage>
</organism>
<dbReference type="EMBL" id="JAHUTJ010059643">
    <property type="protein sequence ID" value="MED6288025.1"/>
    <property type="molecule type" value="Genomic_DNA"/>
</dbReference>
<evidence type="ECO:0000313" key="3">
    <source>
        <dbReference type="Proteomes" id="UP001352852"/>
    </source>
</evidence>
<sequence>MVNHERSDQTEAEPTSAQNREQILDDHQTSSHLEKPSSCQIWPKVLGNLTPCCHMTPHTDKAPSSCQIPAVRCHLRTVTPEEQCSCCFCRPGLVLNIRTPRGEAVSWKTWKNIHTK</sequence>
<evidence type="ECO:0000256" key="1">
    <source>
        <dbReference type="SAM" id="MobiDB-lite"/>
    </source>
</evidence>
<comment type="caution">
    <text evidence="2">The sequence shown here is derived from an EMBL/GenBank/DDBJ whole genome shotgun (WGS) entry which is preliminary data.</text>
</comment>
<feature type="compositionally biased region" description="Polar residues" evidence="1">
    <location>
        <begin position="12"/>
        <end position="21"/>
    </location>
</feature>
<keyword evidence="3" id="KW-1185">Reference proteome</keyword>